<protein>
    <submittedName>
        <fullName evidence="3">Uncharacterized protein</fullName>
    </submittedName>
</protein>
<reference evidence="3" key="1">
    <citation type="submission" date="2013-04" db="EMBL/GenBank/DDBJ databases">
        <authorList>
            <person name="Qu J."/>
            <person name="Murali S.C."/>
            <person name="Bandaranaike D."/>
            <person name="Bellair M."/>
            <person name="Blankenburg K."/>
            <person name="Chao H."/>
            <person name="Dinh H."/>
            <person name="Doddapaneni H."/>
            <person name="Downs B."/>
            <person name="Dugan-Rocha S."/>
            <person name="Elkadiri S."/>
            <person name="Gnanaolivu R.D."/>
            <person name="Hernandez B."/>
            <person name="Javaid M."/>
            <person name="Jayaseelan J.C."/>
            <person name="Lee S."/>
            <person name="Li M."/>
            <person name="Ming W."/>
            <person name="Munidasa M."/>
            <person name="Muniz J."/>
            <person name="Nguyen L."/>
            <person name="Ongeri F."/>
            <person name="Osuji N."/>
            <person name="Pu L.-L."/>
            <person name="Puazo M."/>
            <person name="Qu C."/>
            <person name="Quiroz J."/>
            <person name="Raj R."/>
            <person name="Weissenberger G."/>
            <person name="Xin Y."/>
            <person name="Zou X."/>
            <person name="Han Y."/>
            <person name="Richards S."/>
            <person name="Worley K."/>
            <person name="Muzny D."/>
            <person name="Gibbs R."/>
        </authorList>
    </citation>
    <scope>NUCLEOTIDE SEQUENCE</scope>
    <source>
        <strain evidence="3">Sampled in the wild</strain>
    </source>
</reference>
<dbReference type="InterPro" id="IPR029028">
    <property type="entry name" value="Alpha/beta_knot_MTases"/>
</dbReference>
<reference evidence="3" key="2">
    <citation type="submission" date="2017-10" db="EMBL/GenBank/DDBJ databases">
        <title>Ladona fulva Genome sequencing and assembly.</title>
        <authorList>
            <person name="Murali S."/>
            <person name="Richards S."/>
            <person name="Bandaranaike D."/>
            <person name="Bellair M."/>
            <person name="Blankenburg K."/>
            <person name="Chao H."/>
            <person name="Dinh H."/>
            <person name="Doddapaneni H."/>
            <person name="Dugan-Rocha S."/>
            <person name="Elkadiri S."/>
            <person name="Gnanaolivu R."/>
            <person name="Hernandez B."/>
            <person name="Skinner E."/>
            <person name="Javaid M."/>
            <person name="Lee S."/>
            <person name="Li M."/>
            <person name="Ming W."/>
            <person name="Munidasa M."/>
            <person name="Muniz J."/>
            <person name="Nguyen L."/>
            <person name="Hughes D."/>
            <person name="Osuji N."/>
            <person name="Pu L.-L."/>
            <person name="Puazo M."/>
            <person name="Qu C."/>
            <person name="Quiroz J."/>
            <person name="Raj R."/>
            <person name="Weissenberger G."/>
            <person name="Xin Y."/>
            <person name="Zou X."/>
            <person name="Han Y."/>
            <person name="Worley K."/>
            <person name="Muzny D."/>
            <person name="Gibbs R."/>
        </authorList>
    </citation>
    <scope>NUCLEOTIDE SEQUENCE</scope>
    <source>
        <strain evidence="3">Sampled in the wild</strain>
    </source>
</reference>
<dbReference type="InterPro" id="IPR003750">
    <property type="entry name" value="Put_MeTrfase-C9orf114-like"/>
</dbReference>
<gene>
    <name evidence="3" type="ORF">J437_LFUL016277</name>
</gene>
<dbReference type="CDD" id="cd18086">
    <property type="entry name" value="HsC9orf114-like"/>
    <property type="match status" value="1"/>
</dbReference>
<comment type="similarity">
    <text evidence="1">Belongs to the class IV-like SAM-binding methyltransferase superfamily.</text>
</comment>
<dbReference type="AlphaFoldDB" id="A0A8K0P4T9"/>
<dbReference type="EMBL" id="KZ308971">
    <property type="protein sequence ID" value="KAG8235955.1"/>
    <property type="molecule type" value="Genomic_DNA"/>
</dbReference>
<evidence type="ECO:0000256" key="1">
    <source>
        <dbReference type="ARBA" id="ARBA00009841"/>
    </source>
</evidence>
<dbReference type="Gene3D" id="3.40.1280.10">
    <property type="match status" value="1"/>
</dbReference>
<dbReference type="InterPro" id="IPR029026">
    <property type="entry name" value="tRNA_m1G_MTases_N"/>
</dbReference>
<evidence type="ECO:0000256" key="2">
    <source>
        <dbReference type="SAM" id="MobiDB-lite"/>
    </source>
</evidence>
<dbReference type="Pfam" id="PF02598">
    <property type="entry name" value="Methyltrn_RNA_3"/>
    <property type="match status" value="1"/>
</dbReference>
<feature type="region of interest" description="Disordered" evidence="2">
    <location>
        <begin position="31"/>
        <end position="65"/>
    </location>
</feature>
<dbReference type="Gene3D" id="2.40.50.140">
    <property type="entry name" value="Nucleic acid-binding proteins"/>
    <property type="match status" value="1"/>
</dbReference>
<dbReference type="InterPro" id="IPR012340">
    <property type="entry name" value="NA-bd_OB-fold"/>
</dbReference>
<evidence type="ECO:0000313" key="3">
    <source>
        <dbReference type="EMBL" id="KAG8235955.1"/>
    </source>
</evidence>
<dbReference type="PANTHER" id="PTHR12150">
    <property type="entry name" value="CLASS IV SAM-BINDING METHYLTRANSFERASE-RELATED"/>
    <property type="match status" value="1"/>
</dbReference>
<keyword evidence="4" id="KW-1185">Reference proteome</keyword>
<dbReference type="SUPFAM" id="SSF50249">
    <property type="entry name" value="Nucleic acid-binding proteins"/>
    <property type="match status" value="1"/>
</dbReference>
<dbReference type="SUPFAM" id="SSF75217">
    <property type="entry name" value="alpha/beta knot"/>
    <property type="match status" value="1"/>
</dbReference>
<proteinExistence type="inferred from homology"/>
<comment type="caution">
    <text evidence="3">The sequence shown here is derived from an EMBL/GenBank/DDBJ whole genome shotgun (WGS) entry which is preliminary data.</text>
</comment>
<evidence type="ECO:0000313" key="4">
    <source>
        <dbReference type="Proteomes" id="UP000792457"/>
    </source>
</evidence>
<dbReference type="OrthoDB" id="361029at2759"/>
<organism evidence="3 4">
    <name type="scientific">Ladona fulva</name>
    <name type="common">Scarce chaser dragonfly</name>
    <name type="synonym">Libellula fulva</name>
    <dbReference type="NCBI Taxonomy" id="123851"/>
    <lineage>
        <taxon>Eukaryota</taxon>
        <taxon>Metazoa</taxon>
        <taxon>Ecdysozoa</taxon>
        <taxon>Arthropoda</taxon>
        <taxon>Hexapoda</taxon>
        <taxon>Insecta</taxon>
        <taxon>Pterygota</taxon>
        <taxon>Palaeoptera</taxon>
        <taxon>Odonata</taxon>
        <taxon>Epiprocta</taxon>
        <taxon>Anisoptera</taxon>
        <taxon>Libelluloidea</taxon>
        <taxon>Libellulidae</taxon>
        <taxon>Ladona</taxon>
    </lineage>
</organism>
<dbReference type="PANTHER" id="PTHR12150:SF13">
    <property type="entry name" value="METHYLTRANSFERASE C9ORF114-RELATED"/>
    <property type="match status" value="1"/>
</dbReference>
<sequence>MDVKRELKERKLARKKWKEKKVMKFLSKTVSQEAEPVVNEHREGRMKLDEENGRDNSPQKYTPGRTLSIAVPGSILENAQSPELRTYLAGQIARAVCIFKIDEVVVFDDLAEEDTTLDFNETDFKEIRSSCAQLARILQYLECPQYLRKQLFPLHKDLQFAGVLNPLDAPHHLRQNDHSIYREGVVVKRPVKHQGSASYVNVGLGRDVFVECALPPGMRVTVKLEEEGDSEGKLRGSVVPPWQPKAHLGTYWGYQVRLASSLKAALSECPFPGQQYSLTIGTSDKGTVHIPERLPHAKHVLVMFGGVQGLEAALENNGGILLREAGGDASLLFDYYFNTCPQQGSRTIRTEEAILISLSVLLPRLAFC</sequence>
<name>A0A8K0P4T9_LADFU</name>
<feature type="compositionally biased region" description="Basic and acidic residues" evidence="2">
    <location>
        <begin position="38"/>
        <end position="54"/>
    </location>
</feature>
<accession>A0A8K0P4T9</accession>
<dbReference type="Proteomes" id="UP000792457">
    <property type="component" value="Unassembled WGS sequence"/>
</dbReference>